<feature type="chain" id="PRO_5047269341" description="Secreted protein" evidence="2">
    <location>
        <begin position="23"/>
        <end position="80"/>
    </location>
</feature>
<reference evidence="3 4" key="1">
    <citation type="submission" date="2016-04" db="EMBL/GenBank/DDBJ databases">
        <title>ATOL: Assembling a taxonomically balanced genome-scale reconstruction of the evolutionary history of the Enterobacteriaceae.</title>
        <authorList>
            <person name="Plunkett G.III."/>
            <person name="Neeno-Eckwall E.C."/>
            <person name="Glasner J.D."/>
            <person name="Perna N.T."/>
        </authorList>
    </citation>
    <scope>NUCLEOTIDE SEQUENCE [LARGE SCALE GENOMIC DNA]</scope>
    <source>
        <strain evidence="3 4">ATCC 51602</strain>
    </source>
</reference>
<name>A0ABX2W457_9ENTR</name>
<dbReference type="RefSeq" id="WP_064547681.1">
    <property type="nucleotide sequence ID" value="NZ_LXEQ01000054.1"/>
</dbReference>
<evidence type="ECO:0008006" key="5">
    <source>
        <dbReference type="Google" id="ProtNLM"/>
    </source>
</evidence>
<evidence type="ECO:0000313" key="3">
    <source>
        <dbReference type="EMBL" id="OAT25408.1"/>
    </source>
</evidence>
<feature type="compositionally biased region" description="Basic and acidic residues" evidence="1">
    <location>
        <begin position="60"/>
        <end position="80"/>
    </location>
</feature>
<proteinExistence type="predicted"/>
<comment type="caution">
    <text evidence="3">The sequence shown here is derived from an EMBL/GenBank/DDBJ whole genome shotgun (WGS) entry which is preliminary data.</text>
</comment>
<evidence type="ECO:0000256" key="2">
    <source>
        <dbReference type="SAM" id="SignalP"/>
    </source>
</evidence>
<keyword evidence="4" id="KW-1185">Reference proteome</keyword>
<feature type="region of interest" description="Disordered" evidence="1">
    <location>
        <begin position="21"/>
        <end position="80"/>
    </location>
</feature>
<gene>
    <name evidence="3" type="ORF">M976_03752</name>
</gene>
<feature type="compositionally biased region" description="Basic and acidic residues" evidence="1">
    <location>
        <begin position="26"/>
        <end position="52"/>
    </location>
</feature>
<accession>A0ABX2W457</accession>
<keyword evidence="2" id="KW-0732">Signal</keyword>
<protein>
    <recommendedName>
        <fullName evidence="5">Secreted protein</fullName>
    </recommendedName>
</protein>
<evidence type="ECO:0000313" key="4">
    <source>
        <dbReference type="Proteomes" id="UP000078407"/>
    </source>
</evidence>
<organism evidence="3 4">
    <name type="scientific">Buttiauxella ferragutiae ATCC 51602</name>
    <dbReference type="NCBI Taxonomy" id="1354252"/>
    <lineage>
        <taxon>Bacteria</taxon>
        <taxon>Pseudomonadati</taxon>
        <taxon>Pseudomonadota</taxon>
        <taxon>Gammaproteobacteria</taxon>
        <taxon>Enterobacterales</taxon>
        <taxon>Enterobacteriaceae</taxon>
        <taxon>Buttiauxella</taxon>
    </lineage>
</organism>
<dbReference type="Proteomes" id="UP000078407">
    <property type="component" value="Unassembled WGS sequence"/>
</dbReference>
<sequence>MKKYALILLAASTLIATIPAQATEQSRQRQDGRDVRQTTREASRNVKQECRDGLVGNADCRQDHRQHKQEGRDKARDIKY</sequence>
<dbReference type="EMBL" id="LXEQ01000054">
    <property type="protein sequence ID" value="OAT25408.1"/>
    <property type="molecule type" value="Genomic_DNA"/>
</dbReference>
<evidence type="ECO:0000256" key="1">
    <source>
        <dbReference type="SAM" id="MobiDB-lite"/>
    </source>
</evidence>
<feature type="signal peptide" evidence="2">
    <location>
        <begin position="1"/>
        <end position="22"/>
    </location>
</feature>